<accession>A0A9W8Z4C9</accession>
<evidence type="ECO:0000259" key="5">
    <source>
        <dbReference type="Pfam" id="PF08386"/>
    </source>
</evidence>
<name>A0A9W8Z4C9_9PEZI</name>
<reference evidence="6" key="1">
    <citation type="submission" date="2022-10" db="EMBL/GenBank/DDBJ databases">
        <title>Tapping the CABI collections for fungal endophytes: first genome assemblies for Collariella, Neodidymelliopsis, Ascochyta clinopodiicola, Didymella pomorum, Didymosphaeria variabile, Neocosmospora piperis and Neocucurbitaria cava.</title>
        <authorList>
            <person name="Hill R."/>
        </authorList>
    </citation>
    <scope>NUCLEOTIDE SEQUENCE</scope>
    <source>
        <strain evidence="6">IMI 355082</strain>
    </source>
</reference>
<feature type="domain" description="AB hydrolase-1" evidence="4">
    <location>
        <begin position="121"/>
        <end position="277"/>
    </location>
</feature>
<dbReference type="InterPro" id="IPR013595">
    <property type="entry name" value="Pept_S33_TAP-like_C"/>
</dbReference>
<dbReference type="SUPFAM" id="SSF53474">
    <property type="entry name" value="alpha/beta-Hydrolases"/>
    <property type="match status" value="1"/>
</dbReference>
<evidence type="ECO:0000313" key="7">
    <source>
        <dbReference type="Proteomes" id="UP001140453"/>
    </source>
</evidence>
<comment type="caution">
    <text evidence="6">The sequence shown here is derived from an EMBL/GenBank/DDBJ whole genome shotgun (WGS) entry which is preliminary data.</text>
</comment>
<dbReference type="Pfam" id="PF08386">
    <property type="entry name" value="Abhydrolase_4"/>
    <property type="match status" value="1"/>
</dbReference>
<evidence type="ECO:0000313" key="6">
    <source>
        <dbReference type="EMBL" id="KAJ4397465.1"/>
    </source>
</evidence>
<dbReference type="InterPro" id="IPR000073">
    <property type="entry name" value="AB_hydrolase_1"/>
</dbReference>
<dbReference type="AlphaFoldDB" id="A0A9W8Z4C9"/>
<dbReference type="InterPro" id="IPR029058">
    <property type="entry name" value="AB_hydrolase_fold"/>
</dbReference>
<keyword evidence="3" id="KW-1133">Transmembrane helix</keyword>
<dbReference type="Pfam" id="PF00561">
    <property type="entry name" value="Abhydrolase_1"/>
    <property type="match status" value="1"/>
</dbReference>
<dbReference type="PANTHER" id="PTHR43248">
    <property type="entry name" value="2-SUCCINYL-6-HYDROXY-2,4-CYCLOHEXADIENE-1-CARBOXYLATE SYNTHASE"/>
    <property type="match status" value="1"/>
</dbReference>
<feature type="domain" description="Peptidase S33 tripeptidyl aminopeptidase-like C-terminal" evidence="5">
    <location>
        <begin position="462"/>
        <end position="561"/>
    </location>
</feature>
<keyword evidence="3" id="KW-0472">Membrane</keyword>
<evidence type="ECO:0000259" key="4">
    <source>
        <dbReference type="Pfam" id="PF00561"/>
    </source>
</evidence>
<dbReference type="InterPro" id="IPR051601">
    <property type="entry name" value="Serine_prot/Carboxylest_S33"/>
</dbReference>
<gene>
    <name evidence="6" type="ORF">N0V93_001694</name>
</gene>
<comment type="similarity">
    <text evidence="1">Belongs to the peptidase S33 family.</text>
</comment>
<dbReference type="OrthoDB" id="425534at2759"/>
<dbReference type="GO" id="GO:0016787">
    <property type="term" value="F:hydrolase activity"/>
    <property type="evidence" value="ECO:0007669"/>
    <property type="project" value="UniProtKB-KW"/>
</dbReference>
<dbReference type="EMBL" id="JAPEVB010000001">
    <property type="protein sequence ID" value="KAJ4397465.1"/>
    <property type="molecule type" value="Genomic_DNA"/>
</dbReference>
<dbReference type="PANTHER" id="PTHR43248:SF25">
    <property type="entry name" value="AB HYDROLASE-1 DOMAIN-CONTAINING PROTEIN-RELATED"/>
    <property type="match status" value="1"/>
</dbReference>
<protein>
    <recommendedName>
        <fullName evidence="8">AB hydrolase-1 domain-containing protein</fullName>
    </recommendedName>
</protein>
<keyword evidence="2" id="KW-0378">Hydrolase</keyword>
<evidence type="ECO:0000256" key="2">
    <source>
        <dbReference type="ARBA" id="ARBA00022801"/>
    </source>
</evidence>
<proteinExistence type="inferred from homology"/>
<evidence type="ECO:0000256" key="1">
    <source>
        <dbReference type="ARBA" id="ARBA00010088"/>
    </source>
</evidence>
<sequence>MDEKAPLLRPFVRRNSGSLRWEVFLSLIAFAGFITLGFNIKHASRPDQEAWDISSSGVDSAFLWASIPPSRTLEWHSCFDAQYDCARLDVPLDWLDPTEDDRVILAIARLRATDKKNYKGPVFFNPGGPGGSGIWALKDHGKQLQTVIGNNYDIITFDPRGIGASVPRIDCWGSGQRRHNWAMQETPVLDSHQGVYYDAWARAAAYSLACEQSHMSNGLLKHIGTASHARDMLEILNQMGEEKLQYWGFSYGTILGGTFAALYPEKVGRLVSDGNVDYEEWYNNVHINSVRDADAVMEAFYSLCHKAGPERCALYDSSPENIKERHITVLERLRVQPVIYMPPTATDSTLPEIVTYSKIRKLAATALYRPNFYFTHLAEILAALEDGDGAPYYAFVTRHGMPFSNVCSIEDPPATEPLTADAEGSDDAFPTILCADGKPLDKDPRHFQAYVNEMGVISKASGAIVVHDRIACAGRTVRPKWDFKGPFNTKTSFPILYIANMADNITPLVSARNNSAGFQDSVVMIQNSYGHTSLAAPSICTAKAVRRYFQEGLLPEDGARCDPQLLPFGIEGKSAGGTDDTELTGALHELSAKANWGLSRGELAF</sequence>
<organism evidence="6 7">
    <name type="scientific">Gnomoniopsis smithogilvyi</name>
    <dbReference type="NCBI Taxonomy" id="1191159"/>
    <lineage>
        <taxon>Eukaryota</taxon>
        <taxon>Fungi</taxon>
        <taxon>Dikarya</taxon>
        <taxon>Ascomycota</taxon>
        <taxon>Pezizomycotina</taxon>
        <taxon>Sordariomycetes</taxon>
        <taxon>Sordariomycetidae</taxon>
        <taxon>Diaporthales</taxon>
        <taxon>Gnomoniaceae</taxon>
        <taxon>Gnomoniopsis</taxon>
    </lineage>
</organism>
<dbReference type="Proteomes" id="UP001140453">
    <property type="component" value="Unassembled WGS sequence"/>
</dbReference>
<feature type="transmembrane region" description="Helical" evidence="3">
    <location>
        <begin position="21"/>
        <end position="40"/>
    </location>
</feature>
<evidence type="ECO:0000256" key="3">
    <source>
        <dbReference type="SAM" id="Phobius"/>
    </source>
</evidence>
<keyword evidence="3" id="KW-0812">Transmembrane</keyword>
<dbReference type="Gene3D" id="3.40.50.1820">
    <property type="entry name" value="alpha/beta hydrolase"/>
    <property type="match status" value="1"/>
</dbReference>
<evidence type="ECO:0008006" key="8">
    <source>
        <dbReference type="Google" id="ProtNLM"/>
    </source>
</evidence>
<keyword evidence="7" id="KW-1185">Reference proteome</keyword>